<name>A0ABQ9VXC2_SAGOE</name>
<comment type="caution">
    <text evidence="2">The sequence shown here is derived from an EMBL/GenBank/DDBJ whole genome shotgun (WGS) entry which is preliminary data.</text>
</comment>
<organism evidence="2 3">
    <name type="scientific">Saguinus oedipus</name>
    <name type="common">Cotton-top tamarin</name>
    <name type="synonym">Oedipomidas oedipus</name>
    <dbReference type="NCBI Taxonomy" id="9490"/>
    <lineage>
        <taxon>Eukaryota</taxon>
        <taxon>Metazoa</taxon>
        <taxon>Chordata</taxon>
        <taxon>Craniata</taxon>
        <taxon>Vertebrata</taxon>
        <taxon>Euteleostomi</taxon>
        <taxon>Mammalia</taxon>
        <taxon>Eutheria</taxon>
        <taxon>Euarchontoglires</taxon>
        <taxon>Primates</taxon>
        <taxon>Haplorrhini</taxon>
        <taxon>Platyrrhini</taxon>
        <taxon>Cebidae</taxon>
        <taxon>Callitrichinae</taxon>
        <taxon>Saguinus</taxon>
    </lineage>
</organism>
<gene>
    <name evidence="2" type="ORF">P7K49_008309</name>
</gene>
<protein>
    <submittedName>
        <fullName evidence="2">Uncharacterized protein</fullName>
    </submittedName>
</protein>
<keyword evidence="3" id="KW-1185">Reference proteome</keyword>
<evidence type="ECO:0000313" key="2">
    <source>
        <dbReference type="EMBL" id="KAK2114043.1"/>
    </source>
</evidence>
<feature type="compositionally biased region" description="Basic and acidic residues" evidence="1">
    <location>
        <begin position="86"/>
        <end position="98"/>
    </location>
</feature>
<sequence>MSMAKDGACWGPLDTLGPHSDEAVLHDVNAAHAVLAHDFVQVYEELQRDLALNLTVKNQYQNSRNKIPHRNHTTSPGGSSSTFDEEPIKKAKHSWSEE</sequence>
<evidence type="ECO:0000313" key="3">
    <source>
        <dbReference type="Proteomes" id="UP001266305"/>
    </source>
</evidence>
<dbReference type="Proteomes" id="UP001266305">
    <property type="component" value="Unassembled WGS sequence"/>
</dbReference>
<feature type="region of interest" description="Disordered" evidence="1">
    <location>
        <begin position="61"/>
        <end position="98"/>
    </location>
</feature>
<accession>A0ABQ9VXC2</accession>
<feature type="compositionally biased region" description="Polar residues" evidence="1">
    <location>
        <begin position="73"/>
        <end position="82"/>
    </location>
</feature>
<evidence type="ECO:0000256" key="1">
    <source>
        <dbReference type="SAM" id="MobiDB-lite"/>
    </source>
</evidence>
<dbReference type="EMBL" id="JASSZA010000004">
    <property type="protein sequence ID" value="KAK2114043.1"/>
    <property type="molecule type" value="Genomic_DNA"/>
</dbReference>
<proteinExistence type="predicted"/>
<reference evidence="2 3" key="1">
    <citation type="submission" date="2023-05" db="EMBL/GenBank/DDBJ databases">
        <title>B98-5 Cell Line De Novo Hybrid Assembly: An Optical Mapping Approach.</title>
        <authorList>
            <person name="Kananen K."/>
            <person name="Auerbach J.A."/>
            <person name="Kautto E."/>
            <person name="Blachly J.S."/>
        </authorList>
    </citation>
    <scope>NUCLEOTIDE SEQUENCE [LARGE SCALE GENOMIC DNA]</scope>
    <source>
        <strain evidence="2">B95-8</strain>
        <tissue evidence="2">Cell line</tissue>
    </source>
</reference>